<accession>A0AAV4I4Y0</accession>
<evidence type="ECO:0000313" key="2">
    <source>
        <dbReference type="Proteomes" id="UP000762676"/>
    </source>
</evidence>
<dbReference type="EMBL" id="BMAT01002294">
    <property type="protein sequence ID" value="GFS04047.1"/>
    <property type="molecule type" value="Genomic_DNA"/>
</dbReference>
<keyword evidence="2" id="KW-1185">Reference proteome</keyword>
<name>A0AAV4I4Y0_9GAST</name>
<comment type="caution">
    <text evidence="1">The sequence shown here is derived from an EMBL/GenBank/DDBJ whole genome shotgun (WGS) entry which is preliminary data.</text>
</comment>
<proteinExistence type="predicted"/>
<organism evidence="1 2">
    <name type="scientific">Elysia marginata</name>
    <dbReference type="NCBI Taxonomy" id="1093978"/>
    <lineage>
        <taxon>Eukaryota</taxon>
        <taxon>Metazoa</taxon>
        <taxon>Spiralia</taxon>
        <taxon>Lophotrochozoa</taxon>
        <taxon>Mollusca</taxon>
        <taxon>Gastropoda</taxon>
        <taxon>Heterobranchia</taxon>
        <taxon>Euthyneura</taxon>
        <taxon>Panpulmonata</taxon>
        <taxon>Sacoglossa</taxon>
        <taxon>Placobranchoidea</taxon>
        <taxon>Plakobranchidae</taxon>
        <taxon>Elysia</taxon>
    </lineage>
</organism>
<dbReference type="AlphaFoldDB" id="A0AAV4I4Y0"/>
<gene>
    <name evidence="1" type="ORF">ElyMa_001165800</name>
</gene>
<reference evidence="1 2" key="1">
    <citation type="journal article" date="2021" name="Elife">
        <title>Chloroplast acquisition without the gene transfer in kleptoplastic sea slugs, Plakobranchus ocellatus.</title>
        <authorList>
            <person name="Maeda T."/>
            <person name="Takahashi S."/>
            <person name="Yoshida T."/>
            <person name="Shimamura S."/>
            <person name="Takaki Y."/>
            <person name="Nagai Y."/>
            <person name="Toyoda A."/>
            <person name="Suzuki Y."/>
            <person name="Arimoto A."/>
            <person name="Ishii H."/>
            <person name="Satoh N."/>
            <person name="Nishiyama T."/>
            <person name="Hasebe M."/>
            <person name="Maruyama T."/>
            <person name="Minagawa J."/>
            <person name="Obokata J."/>
            <person name="Shigenobu S."/>
        </authorList>
    </citation>
    <scope>NUCLEOTIDE SEQUENCE [LARGE SCALE GENOMIC DNA]</scope>
</reference>
<sequence>MRCRPYNDAYVIEHNRLDGGSIRHGIFGIRVVINPNRTVNRINILMPLIIPTLQAIEPENIFQMIIPVPIESELPTIIIMFAQQAKLMNGPANSQDLIKKIWDVLNCRVEDNYRTPVKMGQLITACIKNGK</sequence>
<evidence type="ECO:0000313" key="1">
    <source>
        <dbReference type="EMBL" id="GFS04047.1"/>
    </source>
</evidence>
<protein>
    <submittedName>
        <fullName evidence="1">Uncharacterized protein</fullName>
    </submittedName>
</protein>
<dbReference type="Proteomes" id="UP000762676">
    <property type="component" value="Unassembled WGS sequence"/>
</dbReference>